<sequence length="94" mass="10262">MSGTQEEQRRITRLALEAAGEESGFTLAGSGAIREHGLIDRHTEDVDLFTVETRHRQDAFAQFSVISRRGSAPTSTWASTGALTRPRACKSAPF</sequence>
<dbReference type="OrthoDB" id="3870258at2"/>
<dbReference type="RefSeq" id="WP_073327926.1">
    <property type="nucleotide sequence ID" value="NZ_FQTT01000002.1"/>
</dbReference>
<evidence type="ECO:0000313" key="3">
    <source>
        <dbReference type="Proteomes" id="UP000184291"/>
    </source>
</evidence>
<gene>
    <name evidence="2" type="ORF">ACGLYG10_0683</name>
</gene>
<accession>A0A1M4RX19</accession>
<dbReference type="EMBL" id="FQTT01000002">
    <property type="protein sequence ID" value="SHE24479.1"/>
    <property type="molecule type" value="Genomic_DNA"/>
</dbReference>
<evidence type="ECO:0000313" key="2">
    <source>
        <dbReference type="EMBL" id="SHE24479.1"/>
    </source>
</evidence>
<dbReference type="Proteomes" id="UP000184291">
    <property type="component" value="Unassembled WGS sequence"/>
</dbReference>
<feature type="region of interest" description="Disordered" evidence="1">
    <location>
        <begin position="74"/>
        <end position="94"/>
    </location>
</feature>
<organism evidence="2 3">
    <name type="scientific">Actinomyces glycerinitolerans</name>
    <dbReference type="NCBI Taxonomy" id="1892869"/>
    <lineage>
        <taxon>Bacteria</taxon>
        <taxon>Bacillati</taxon>
        <taxon>Actinomycetota</taxon>
        <taxon>Actinomycetes</taxon>
        <taxon>Actinomycetales</taxon>
        <taxon>Actinomycetaceae</taxon>
        <taxon>Actinomyces</taxon>
    </lineage>
</organism>
<keyword evidence="3" id="KW-1185">Reference proteome</keyword>
<dbReference type="STRING" id="1892869.ACGLYG10_0683"/>
<dbReference type="AlphaFoldDB" id="A0A1M4RX19"/>
<protein>
    <submittedName>
        <fullName evidence="2">Uncharacterized protein</fullName>
    </submittedName>
</protein>
<reference evidence="3" key="1">
    <citation type="submission" date="2016-09" db="EMBL/GenBank/DDBJ databases">
        <authorList>
            <person name="Strepis N."/>
        </authorList>
    </citation>
    <scope>NUCLEOTIDE SEQUENCE [LARGE SCALE GENOMIC DNA]</scope>
</reference>
<evidence type="ECO:0000256" key="1">
    <source>
        <dbReference type="SAM" id="MobiDB-lite"/>
    </source>
</evidence>
<proteinExistence type="predicted"/>
<name>A0A1M4RX19_9ACTO</name>